<dbReference type="CDD" id="cd15733">
    <property type="entry name" value="FYVE_MTMR4"/>
    <property type="match status" value="1"/>
</dbReference>
<dbReference type="Pfam" id="PF06602">
    <property type="entry name" value="Myotub-related"/>
    <property type="match status" value="1"/>
</dbReference>
<evidence type="ECO:0000256" key="18">
    <source>
        <dbReference type="SAM" id="MobiDB-lite"/>
    </source>
</evidence>
<gene>
    <name evidence="21" type="ORF">PSYICH_LOCUS8700</name>
</gene>
<dbReference type="EC" id="3.1.3.95" evidence="5"/>
<evidence type="ECO:0000256" key="10">
    <source>
        <dbReference type="ARBA" id="ARBA00022833"/>
    </source>
</evidence>
<comment type="function">
    <text evidence="1">Negative regulator of epidermal growth factor receptor (EGFR) signaling.</text>
</comment>
<feature type="domain" description="FYVE-type" evidence="19">
    <location>
        <begin position="974"/>
        <end position="1034"/>
    </location>
</feature>
<feature type="compositionally biased region" description="Polar residues" evidence="18">
    <location>
        <begin position="833"/>
        <end position="843"/>
    </location>
</feature>
<evidence type="ECO:0000256" key="2">
    <source>
        <dbReference type="ARBA" id="ARBA00004370"/>
    </source>
</evidence>
<dbReference type="EMBL" id="OV651815">
    <property type="protein sequence ID" value="CAH1107834.1"/>
    <property type="molecule type" value="Genomic_DNA"/>
</dbReference>
<sequence>MDTQDQPNSICHVQSIHMYPLQPSNVKDVPFGLLSGETVLHSGDSVDGVVVVTTYRLYLLYRNRPYNIPISLIEFVEIRELFNLHIGCKDARTYRCTFENNEKCQIWYDRILKAADPPRQLEQLFAFYHCIWSKEKGGEEVIMRLENQRQYTFDRRLFENEMCRLGFQGHSWRISKVNENYKFCPTYPPYLLVPSCINDDMLESVAKFRSSRRIPAVVWRHSRNGAVIVRSSQPEVGWLGWRSAEDEDLIKAISEACNFDRSFKHFEKVDKVDKDSSNLSCSPGSYHSDESLQITNNVIGSEKKFLIMDARSYTTAVANRARGGGCECPEYYPNCEIQFMNLANIHSIRKSFHALRQLCSYPGGDQPNWYSQLEGTRWLSHMSGLMKAAVTLVAAVERDARPVLVHCSDGWDRTPQIVALAEIMLDPYYRTMDGFRILIEREWLAFGHKFADRCGHSSGSDDQNERCPVFLQWLDCVHQLQVQFPCAFEFSELYLVKLVQHVYSNLFGTFLCNTQRERSKIVYGKTFSIWDFLNSPCFRNNLYSASANIFNRRVLWPQCNIRDLCLWNDLYLGSIEEEYSIEECSNFYPETRESSPSYMTKTRSYGDLINDGENCAYHYRRSSDPSIKCDPKLAALIANNPNLNVHTDHLNSNQQNFLANYLDEGDCNQDCMFNGDTNGDSSSTTIDQMAELESTDFGDPLPLSTKMCRDSPTVESKSKDYSGVLASEIAKLSVTSDANVEFFRENKEKTVGMGDINHNSGGDDETSCLSDKEKDISESDNSSALATADVVETFLDMERSNETSTETLVGEESICPNRCNGNVNTTQDRDSSKYSNSPHLTTTSNGWDNSLHNLTQQQNIYTYQNPLGEDGLVILRSVVQERLNQIIEENNRKIEMLEKELHITRQNLIKQSRLRCNHIDCDRQDDNNSVVESTCSTSEGQASAAGESLRSDLSWVAVEEGLTTDCHRTLWVPDHAVSRCTGCSTEFWLGRRRHHCRKCGRIFCADCSENSTPLPSEHLYNPVRVCTNCYTELQMDCSEIPNQCKHTNPQPTNANTQIAASSN</sequence>
<feature type="coiled-coil region" evidence="17">
    <location>
        <begin position="880"/>
        <end position="907"/>
    </location>
</feature>
<dbReference type="GO" id="GO:0005829">
    <property type="term" value="C:cytosol"/>
    <property type="evidence" value="ECO:0007669"/>
    <property type="project" value="UniProtKB-ARBA"/>
</dbReference>
<comment type="similarity">
    <text evidence="4">Belongs to the lst-2 family.</text>
</comment>
<evidence type="ECO:0000313" key="22">
    <source>
        <dbReference type="Proteomes" id="UP001153636"/>
    </source>
</evidence>
<dbReference type="GO" id="GO:0004438">
    <property type="term" value="F:phosphatidylinositol-3-phosphate phosphatase activity"/>
    <property type="evidence" value="ECO:0007669"/>
    <property type="project" value="TreeGrafter"/>
</dbReference>
<evidence type="ECO:0000256" key="4">
    <source>
        <dbReference type="ARBA" id="ARBA00008755"/>
    </source>
</evidence>
<evidence type="ECO:0000256" key="3">
    <source>
        <dbReference type="ARBA" id="ARBA00007471"/>
    </source>
</evidence>
<evidence type="ECO:0000313" key="21">
    <source>
        <dbReference type="EMBL" id="CAH1107834.1"/>
    </source>
</evidence>
<feature type="binding site" evidence="15">
    <location>
        <begin position="407"/>
        <end position="413"/>
    </location>
    <ligand>
        <name>substrate</name>
    </ligand>
</feature>
<evidence type="ECO:0000256" key="6">
    <source>
        <dbReference type="ARBA" id="ARBA00019870"/>
    </source>
</evidence>
<evidence type="ECO:0000256" key="14">
    <source>
        <dbReference type="PIRSR" id="PIRSR630564-1"/>
    </source>
</evidence>
<evidence type="ECO:0000256" key="9">
    <source>
        <dbReference type="ARBA" id="ARBA00022801"/>
    </source>
</evidence>
<dbReference type="GO" id="GO:0060090">
    <property type="term" value="F:molecular adaptor activity"/>
    <property type="evidence" value="ECO:0007669"/>
    <property type="project" value="UniProtKB-ARBA"/>
</dbReference>
<evidence type="ECO:0000256" key="8">
    <source>
        <dbReference type="ARBA" id="ARBA00022771"/>
    </source>
</evidence>
<dbReference type="InterPro" id="IPR029021">
    <property type="entry name" value="Prot-tyrosine_phosphatase-like"/>
</dbReference>
<dbReference type="GO" id="GO:0019903">
    <property type="term" value="F:protein phosphatase binding"/>
    <property type="evidence" value="ECO:0007669"/>
    <property type="project" value="TreeGrafter"/>
</dbReference>
<keyword evidence="17" id="KW-0175">Coiled coil</keyword>
<organism evidence="21 22">
    <name type="scientific">Psylliodes chrysocephalus</name>
    <dbReference type="NCBI Taxonomy" id="3402493"/>
    <lineage>
        <taxon>Eukaryota</taxon>
        <taxon>Metazoa</taxon>
        <taxon>Ecdysozoa</taxon>
        <taxon>Arthropoda</taxon>
        <taxon>Hexapoda</taxon>
        <taxon>Insecta</taxon>
        <taxon>Pterygota</taxon>
        <taxon>Neoptera</taxon>
        <taxon>Endopterygota</taxon>
        <taxon>Coleoptera</taxon>
        <taxon>Polyphaga</taxon>
        <taxon>Cucujiformia</taxon>
        <taxon>Chrysomeloidea</taxon>
        <taxon>Chrysomelidae</taxon>
        <taxon>Galerucinae</taxon>
        <taxon>Alticini</taxon>
        <taxon>Psylliodes</taxon>
    </lineage>
</organism>
<dbReference type="PROSITE" id="PS50178">
    <property type="entry name" value="ZF_FYVE"/>
    <property type="match status" value="1"/>
</dbReference>
<dbReference type="PANTHER" id="PTHR10807:SF75">
    <property type="entry name" value="PHOSPHATIDYLINOSITOL-3-PHOSPHATE PHOSPHATASE"/>
    <property type="match status" value="1"/>
</dbReference>
<dbReference type="InterPro" id="IPR011011">
    <property type="entry name" value="Znf_FYVE_PHD"/>
</dbReference>
<dbReference type="FunFam" id="3.30.40.10:FF:000073">
    <property type="entry name" value="myotubularin-related protein 4 isoform X2"/>
    <property type="match status" value="1"/>
</dbReference>
<dbReference type="AlphaFoldDB" id="A0A9P0CT65"/>
<evidence type="ECO:0000259" key="20">
    <source>
        <dbReference type="PROSITE" id="PS51339"/>
    </source>
</evidence>
<feature type="region of interest" description="Disordered" evidence="18">
    <location>
        <begin position="753"/>
        <end position="783"/>
    </location>
</feature>
<dbReference type="PROSITE" id="PS51339">
    <property type="entry name" value="PPASE_MYOTUBULARIN"/>
    <property type="match status" value="1"/>
</dbReference>
<reference evidence="21" key="1">
    <citation type="submission" date="2022-01" db="EMBL/GenBank/DDBJ databases">
        <authorList>
            <person name="King R."/>
        </authorList>
    </citation>
    <scope>NUCLEOTIDE SEQUENCE</scope>
</reference>
<dbReference type="SUPFAM" id="SSF52799">
    <property type="entry name" value="(Phosphotyrosine protein) phosphatases II"/>
    <property type="match status" value="1"/>
</dbReference>
<keyword evidence="7" id="KW-0479">Metal-binding</keyword>
<evidence type="ECO:0000256" key="16">
    <source>
        <dbReference type="PROSITE-ProRule" id="PRU00091"/>
    </source>
</evidence>
<dbReference type="SUPFAM" id="SSF57903">
    <property type="entry name" value="FYVE/PHD zinc finger"/>
    <property type="match status" value="1"/>
</dbReference>
<dbReference type="GO" id="GO:0016020">
    <property type="term" value="C:membrane"/>
    <property type="evidence" value="ECO:0007669"/>
    <property type="project" value="UniProtKB-SubCell"/>
</dbReference>
<evidence type="ECO:0000256" key="7">
    <source>
        <dbReference type="ARBA" id="ARBA00022723"/>
    </source>
</evidence>
<dbReference type="PANTHER" id="PTHR10807">
    <property type="entry name" value="MYOTUBULARIN-RELATED"/>
    <property type="match status" value="1"/>
</dbReference>
<dbReference type="GO" id="GO:0004721">
    <property type="term" value="F:phosphoprotein phosphatase activity"/>
    <property type="evidence" value="ECO:0007669"/>
    <property type="project" value="UniProtKB-ARBA"/>
</dbReference>
<evidence type="ECO:0000256" key="17">
    <source>
        <dbReference type="SAM" id="Coils"/>
    </source>
</evidence>
<dbReference type="GO" id="GO:0046474">
    <property type="term" value="P:glycerophospholipid biosynthetic process"/>
    <property type="evidence" value="ECO:0007669"/>
    <property type="project" value="UniProtKB-ARBA"/>
</dbReference>
<protein>
    <recommendedName>
        <fullName evidence="6">Lateral signaling target protein 2 homolog</fullName>
        <ecNumber evidence="5">3.1.3.95</ecNumber>
    </recommendedName>
    <alternativeName>
        <fullName evidence="13">Phosphatidylinositol-3,5-bisphosphate 3-phosphatase</fullName>
    </alternativeName>
</protein>
<evidence type="ECO:0000259" key="19">
    <source>
        <dbReference type="PROSITE" id="PS50178"/>
    </source>
</evidence>
<keyword evidence="11" id="KW-0443">Lipid metabolism</keyword>
<dbReference type="InterPro" id="IPR017455">
    <property type="entry name" value="Znf_FYVE-rel"/>
</dbReference>
<dbReference type="SMART" id="SM00064">
    <property type="entry name" value="FYVE"/>
    <property type="match status" value="1"/>
</dbReference>
<evidence type="ECO:0000256" key="1">
    <source>
        <dbReference type="ARBA" id="ARBA00003580"/>
    </source>
</evidence>
<proteinExistence type="inferred from homology"/>
<dbReference type="InterPro" id="IPR000306">
    <property type="entry name" value="Znf_FYVE"/>
</dbReference>
<dbReference type="Pfam" id="PF01363">
    <property type="entry name" value="FYVE"/>
    <property type="match status" value="1"/>
</dbReference>
<dbReference type="Proteomes" id="UP001153636">
    <property type="component" value="Chromosome 3"/>
</dbReference>
<dbReference type="Gene3D" id="3.30.40.10">
    <property type="entry name" value="Zinc/RING finger domain, C3HC4 (zinc finger)"/>
    <property type="match status" value="1"/>
</dbReference>
<evidence type="ECO:0000256" key="15">
    <source>
        <dbReference type="PIRSR" id="PIRSR630564-2"/>
    </source>
</evidence>
<dbReference type="InterPro" id="IPR046978">
    <property type="entry name" value="MTMR4_FYVE"/>
</dbReference>
<dbReference type="GO" id="GO:0010506">
    <property type="term" value="P:regulation of autophagy"/>
    <property type="evidence" value="ECO:0007669"/>
    <property type="project" value="TreeGrafter"/>
</dbReference>
<dbReference type="OrthoDB" id="271628at2759"/>
<evidence type="ECO:0000256" key="11">
    <source>
        <dbReference type="ARBA" id="ARBA00023098"/>
    </source>
</evidence>
<dbReference type="GO" id="GO:0061952">
    <property type="term" value="P:midbody abscission"/>
    <property type="evidence" value="ECO:0007669"/>
    <property type="project" value="UniProtKB-ARBA"/>
</dbReference>
<dbReference type="InterPro" id="IPR003595">
    <property type="entry name" value="Tyr_Pase_cat"/>
</dbReference>
<keyword evidence="22" id="KW-1185">Reference proteome</keyword>
<evidence type="ECO:0000256" key="13">
    <source>
        <dbReference type="ARBA" id="ARBA00032571"/>
    </source>
</evidence>
<dbReference type="InterPro" id="IPR013083">
    <property type="entry name" value="Znf_RING/FYVE/PHD"/>
</dbReference>
<keyword evidence="9" id="KW-0378">Hydrolase</keyword>
<dbReference type="SMART" id="SM00404">
    <property type="entry name" value="PTPc_motif"/>
    <property type="match status" value="1"/>
</dbReference>
<keyword evidence="8 16" id="KW-0863">Zinc-finger</keyword>
<dbReference type="InterPro" id="IPR030564">
    <property type="entry name" value="Myotubularin"/>
</dbReference>
<name>A0A9P0CT65_9CUCU</name>
<comment type="similarity">
    <text evidence="3">Belongs to the protein-tyrosine phosphatase family. Non-receptor class myotubularin subfamily.</text>
</comment>
<accession>A0A9P0CT65</accession>
<dbReference type="GO" id="GO:0008270">
    <property type="term" value="F:zinc ion binding"/>
    <property type="evidence" value="ECO:0007669"/>
    <property type="project" value="UniProtKB-KW"/>
</dbReference>
<dbReference type="GO" id="GO:0052629">
    <property type="term" value="F:phosphatidylinositol-3,5-bisphosphate 3-phosphatase activity"/>
    <property type="evidence" value="ECO:0007669"/>
    <property type="project" value="UniProtKB-EC"/>
</dbReference>
<feature type="region of interest" description="Disordered" evidence="18">
    <location>
        <begin position="820"/>
        <end position="843"/>
    </location>
</feature>
<feature type="binding site" evidence="15">
    <location>
        <begin position="344"/>
        <end position="345"/>
    </location>
    <ligand>
        <name>substrate</name>
    </ligand>
</feature>
<evidence type="ECO:0000256" key="5">
    <source>
        <dbReference type="ARBA" id="ARBA00012903"/>
    </source>
</evidence>
<keyword evidence="12" id="KW-0472">Membrane</keyword>
<dbReference type="SUPFAM" id="SSF50729">
    <property type="entry name" value="PH domain-like"/>
    <property type="match status" value="1"/>
</dbReference>
<feature type="domain" description="Myotubularin phosphatase" evidence="20">
    <location>
        <begin position="152"/>
        <end position="571"/>
    </location>
</feature>
<dbReference type="GO" id="GO:0046856">
    <property type="term" value="P:phosphatidylinositol dephosphorylation"/>
    <property type="evidence" value="ECO:0007669"/>
    <property type="project" value="UniProtKB-ARBA"/>
</dbReference>
<dbReference type="InterPro" id="IPR016130">
    <property type="entry name" value="Tyr_Pase_AS"/>
</dbReference>
<comment type="subcellular location">
    <subcellularLocation>
        <location evidence="2">Membrane</location>
    </subcellularLocation>
</comment>
<evidence type="ECO:0000256" key="12">
    <source>
        <dbReference type="ARBA" id="ARBA00023136"/>
    </source>
</evidence>
<feature type="active site" description="Phosphocysteine intermediate" evidence="14">
    <location>
        <position position="407"/>
    </location>
</feature>
<dbReference type="InterPro" id="IPR010569">
    <property type="entry name" value="Myotubularin-like_Pase_dom"/>
</dbReference>
<keyword evidence="10" id="KW-0862">Zinc</keyword>
<dbReference type="PROSITE" id="PS00383">
    <property type="entry name" value="TYR_PHOSPHATASE_1"/>
    <property type="match status" value="1"/>
</dbReference>